<dbReference type="InterPro" id="IPR013382">
    <property type="entry name" value="CRISPR-assoc_prot_Cse2"/>
</dbReference>
<dbReference type="NCBIfam" id="TIGR02548">
    <property type="entry name" value="casB_cse2"/>
    <property type="match status" value="1"/>
</dbReference>
<organism evidence="1 2">
    <name type="scientific">Haloferula chungangensis</name>
    <dbReference type="NCBI Taxonomy" id="1048331"/>
    <lineage>
        <taxon>Bacteria</taxon>
        <taxon>Pseudomonadati</taxon>
        <taxon>Verrucomicrobiota</taxon>
        <taxon>Verrucomicrobiia</taxon>
        <taxon>Verrucomicrobiales</taxon>
        <taxon>Verrucomicrobiaceae</taxon>
        <taxon>Haloferula</taxon>
    </lineage>
</organism>
<dbReference type="EMBL" id="JBHTBS010000007">
    <property type="protein sequence ID" value="MFC7338390.1"/>
    <property type="molecule type" value="Genomic_DNA"/>
</dbReference>
<reference evidence="2" key="1">
    <citation type="journal article" date="2019" name="Int. J. Syst. Evol. Microbiol.">
        <title>The Global Catalogue of Microorganisms (GCM) 10K type strain sequencing project: providing services to taxonomists for standard genome sequencing and annotation.</title>
        <authorList>
            <consortium name="The Broad Institute Genomics Platform"/>
            <consortium name="The Broad Institute Genome Sequencing Center for Infectious Disease"/>
            <person name="Wu L."/>
            <person name="Ma J."/>
        </authorList>
    </citation>
    <scope>NUCLEOTIDE SEQUENCE [LARGE SCALE GENOMIC DNA]</scope>
    <source>
        <strain evidence="2">CGMCC 4.1467</strain>
    </source>
</reference>
<evidence type="ECO:0000313" key="1">
    <source>
        <dbReference type="EMBL" id="MFC7338390.1"/>
    </source>
</evidence>
<proteinExistence type="predicted"/>
<evidence type="ECO:0000313" key="2">
    <source>
        <dbReference type="Proteomes" id="UP001596472"/>
    </source>
</evidence>
<gene>
    <name evidence="1" type="primary">casB</name>
    <name evidence="1" type="synonym">cse2</name>
    <name evidence="1" type="ORF">ACFQY0_14445</name>
</gene>
<sequence>MNHENKSQARKVLVTKLLACIDPASGETLPHARGKLADLKMFLRSTDTARNRAIPAFARLADADLIGDVPAETVATLFSLYPHRAAQKTWNFGTTCRGIADRFNEDAFDKHFERLLAARTAADAAKVILKVGPMARSKGIDINYFKLAEDLSSWSQKVRLDWARSYFKVRTTDAS</sequence>
<dbReference type="Gene3D" id="1.10.520.40">
    <property type="entry name" value="CRISPR-associated protein Cse2"/>
    <property type="match status" value="1"/>
</dbReference>
<comment type="caution">
    <text evidence="1">The sequence shown here is derived from an EMBL/GenBank/DDBJ whole genome shotgun (WGS) entry which is preliminary data.</text>
</comment>
<dbReference type="Pfam" id="PF09485">
    <property type="entry name" value="CRISPR_Cse2"/>
    <property type="match status" value="1"/>
</dbReference>
<dbReference type="InterPro" id="IPR038287">
    <property type="entry name" value="Cse2_sf"/>
</dbReference>
<dbReference type="RefSeq" id="WP_379713665.1">
    <property type="nucleotide sequence ID" value="NZ_JBHTBS010000007.1"/>
</dbReference>
<protein>
    <submittedName>
        <fullName evidence="1">Type I-E CRISPR-associated protein Cse2/CasB</fullName>
    </submittedName>
</protein>
<name>A0ABW2L9W6_9BACT</name>
<keyword evidence="2" id="KW-1185">Reference proteome</keyword>
<dbReference type="Proteomes" id="UP001596472">
    <property type="component" value="Unassembled WGS sequence"/>
</dbReference>
<accession>A0ABW2L9W6</accession>